<feature type="non-terminal residue" evidence="1">
    <location>
        <position position="78"/>
    </location>
</feature>
<reference evidence="1" key="1">
    <citation type="submission" date="2014-12" db="EMBL/GenBank/DDBJ databases">
        <title>Insight into the proteome of Arion vulgaris.</title>
        <authorList>
            <person name="Aradska J."/>
            <person name="Bulat T."/>
            <person name="Smidak R."/>
            <person name="Sarate P."/>
            <person name="Gangsoo J."/>
            <person name="Sialana F."/>
            <person name="Bilban M."/>
            <person name="Lubec G."/>
        </authorList>
    </citation>
    <scope>NUCLEOTIDE SEQUENCE</scope>
    <source>
        <tissue evidence="1">Skin</tissue>
    </source>
</reference>
<proteinExistence type="predicted"/>
<evidence type="ECO:0000313" key="1">
    <source>
        <dbReference type="EMBL" id="CEK98285.1"/>
    </source>
</evidence>
<gene>
    <name evidence="1" type="primary">ORF218296</name>
</gene>
<feature type="non-terminal residue" evidence="1">
    <location>
        <position position="1"/>
    </location>
</feature>
<organism evidence="1">
    <name type="scientific">Arion vulgaris</name>
    <dbReference type="NCBI Taxonomy" id="1028688"/>
    <lineage>
        <taxon>Eukaryota</taxon>
        <taxon>Metazoa</taxon>
        <taxon>Spiralia</taxon>
        <taxon>Lophotrochozoa</taxon>
        <taxon>Mollusca</taxon>
        <taxon>Gastropoda</taxon>
        <taxon>Heterobranchia</taxon>
        <taxon>Euthyneura</taxon>
        <taxon>Panpulmonata</taxon>
        <taxon>Eupulmonata</taxon>
        <taxon>Stylommatophora</taxon>
        <taxon>Helicina</taxon>
        <taxon>Arionoidea</taxon>
        <taxon>Arionidae</taxon>
        <taxon>Arion</taxon>
    </lineage>
</organism>
<dbReference type="AlphaFoldDB" id="A0A0B7C1G0"/>
<dbReference type="EMBL" id="HACG01051414">
    <property type="protein sequence ID" value="CEK98285.1"/>
    <property type="molecule type" value="Transcribed_RNA"/>
</dbReference>
<protein>
    <submittedName>
        <fullName evidence="1">Uncharacterized protein</fullName>
    </submittedName>
</protein>
<sequence length="78" mass="8830">ITENHDTGQQPGNSVTTEEENIVEILDQIVNPYCDHIIDLVTFNLCNLSVIKLLCFSMLTFNHIIVPMLESCPLICLR</sequence>
<accession>A0A0B7C1G0</accession>
<name>A0A0B7C1G0_9EUPU</name>